<evidence type="ECO:0000256" key="5">
    <source>
        <dbReference type="ARBA" id="ARBA00023136"/>
    </source>
</evidence>
<keyword evidence="4 6" id="KW-1133">Transmembrane helix</keyword>
<feature type="transmembrane region" description="Helical" evidence="6">
    <location>
        <begin position="38"/>
        <end position="59"/>
    </location>
</feature>
<dbReference type="GO" id="GO:0022857">
    <property type="term" value="F:transmembrane transporter activity"/>
    <property type="evidence" value="ECO:0007669"/>
    <property type="project" value="InterPro"/>
</dbReference>
<feature type="transmembrane region" description="Helical" evidence="6">
    <location>
        <begin position="142"/>
        <end position="161"/>
    </location>
</feature>
<dbReference type="Pfam" id="PF02653">
    <property type="entry name" value="BPD_transp_2"/>
    <property type="match status" value="1"/>
</dbReference>
<keyword evidence="2" id="KW-1003">Cell membrane</keyword>
<dbReference type="AlphaFoldDB" id="A0A543HY02"/>
<feature type="transmembrane region" description="Helical" evidence="6">
    <location>
        <begin position="271"/>
        <end position="301"/>
    </location>
</feature>
<protein>
    <submittedName>
        <fullName evidence="7">Ribose transport system permease protein</fullName>
    </submittedName>
</protein>
<feature type="transmembrane region" description="Helical" evidence="6">
    <location>
        <begin position="110"/>
        <end position="130"/>
    </location>
</feature>
<dbReference type="PANTHER" id="PTHR32196">
    <property type="entry name" value="ABC TRANSPORTER PERMEASE PROTEIN YPHD-RELATED-RELATED"/>
    <property type="match status" value="1"/>
</dbReference>
<comment type="caution">
    <text evidence="7">The sequence shown here is derived from an EMBL/GenBank/DDBJ whole genome shotgun (WGS) entry which is preliminary data.</text>
</comment>
<feature type="transmembrane region" description="Helical" evidence="6">
    <location>
        <begin position="181"/>
        <end position="203"/>
    </location>
</feature>
<evidence type="ECO:0000313" key="8">
    <source>
        <dbReference type="Proteomes" id="UP000318331"/>
    </source>
</evidence>
<evidence type="ECO:0000313" key="7">
    <source>
        <dbReference type="EMBL" id="TQM63115.1"/>
    </source>
</evidence>
<evidence type="ECO:0000256" key="3">
    <source>
        <dbReference type="ARBA" id="ARBA00022692"/>
    </source>
</evidence>
<evidence type="ECO:0000256" key="2">
    <source>
        <dbReference type="ARBA" id="ARBA00022475"/>
    </source>
</evidence>
<name>A0A543HY02_9MICO</name>
<accession>A0A543HY02</accession>
<evidence type="ECO:0000256" key="4">
    <source>
        <dbReference type="ARBA" id="ARBA00022989"/>
    </source>
</evidence>
<sequence length="339" mass="34959">MNHKLDTPVTATGPVAATPSRSSVWKQRGASWLVKGNLLIVFLVICAVAAMLSPEFLTVRNLSNLLQQSSLTGIIAVGMTLVILTSGIDLSVGSTAALSGMVVAIALDGFVPVPLAILLALLVGAALGFLMGSISAWLRLPAFIVTLAGLTAIRGLAYLTTDGKPVGQNLPESFTLLGGGYIGYIPTTGIIFVVVALLAACLLRFTTFGEYIYAVGSNEEAARLSGVPVKWVQASVFALSGLTAAIAGVLLTSRLTIAQPTSFQGAELDAIAAVVLGGASLFGGRGGIGGTFIAVLLLSVLKNLFNLMGMGSFFQMVVTGVILILALILNKVLDVRRAN</sequence>
<keyword evidence="8" id="KW-1185">Reference proteome</keyword>
<dbReference type="InterPro" id="IPR001851">
    <property type="entry name" value="ABC_transp_permease"/>
</dbReference>
<feature type="transmembrane region" description="Helical" evidence="6">
    <location>
        <begin position="313"/>
        <end position="333"/>
    </location>
</feature>
<reference evidence="7 8" key="1">
    <citation type="submission" date="2019-06" db="EMBL/GenBank/DDBJ databases">
        <title>Sequencing the genomes of 1000 actinobacteria strains.</title>
        <authorList>
            <person name="Klenk H.-P."/>
        </authorList>
    </citation>
    <scope>NUCLEOTIDE SEQUENCE [LARGE SCALE GENOMIC DNA]</scope>
    <source>
        <strain evidence="7 8">DSM 18031</strain>
    </source>
</reference>
<dbReference type="EMBL" id="VFPN01000002">
    <property type="protein sequence ID" value="TQM63115.1"/>
    <property type="molecule type" value="Genomic_DNA"/>
</dbReference>
<dbReference type="OrthoDB" id="9808136at2"/>
<dbReference type="CDD" id="cd06579">
    <property type="entry name" value="TM_PBP1_transp_AraH_like"/>
    <property type="match status" value="1"/>
</dbReference>
<evidence type="ECO:0000256" key="1">
    <source>
        <dbReference type="ARBA" id="ARBA00004651"/>
    </source>
</evidence>
<gene>
    <name evidence="7" type="ORF">FB466_1366</name>
</gene>
<comment type="subcellular location">
    <subcellularLocation>
        <location evidence="1">Cell membrane</location>
        <topology evidence="1">Multi-pass membrane protein</topology>
    </subcellularLocation>
</comment>
<dbReference type="RefSeq" id="WP_141917035.1">
    <property type="nucleotide sequence ID" value="NZ_BAAAYS010000002.1"/>
</dbReference>
<keyword evidence="5 6" id="KW-0472">Membrane</keyword>
<feature type="transmembrane region" description="Helical" evidence="6">
    <location>
        <begin position="71"/>
        <end position="90"/>
    </location>
</feature>
<dbReference type="GO" id="GO:0005886">
    <property type="term" value="C:plasma membrane"/>
    <property type="evidence" value="ECO:0007669"/>
    <property type="project" value="UniProtKB-SubCell"/>
</dbReference>
<evidence type="ECO:0000256" key="6">
    <source>
        <dbReference type="SAM" id="Phobius"/>
    </source>
</evidence>
<proteinExistence type="predicted"/>
<keyword evidence="3 6" id="KW-0812">Transmembrane</keyword>
<organism evidence="7 8">
    <name type="scientific">Klugiella xanthotipulae</name>
    <dbReference type="NCBI Taxonomy" id="244735"/>
    <lineage>
        <taxon>Bacteria</taxon>
        <taxon>Bacillati</taxon>
        <taxon>Actinomycetota</taxon>
        <taxon>Actinomycetes</taxon>
        <taxon>Micrococcales</taxon>
        <taxon>Microbacteriaceae</taxon>
        <taxon>Klugiella</taxon>
    </lineage>
</organism>
<feature type="transmembrane region" description="Helical" evidence="6">
    <location>
        <begin position="231"/>
        <end position="251"/>
    </location>
</feature>
<dbReference type="PANTHER" id="PTHR32196:SF72">
    <property type="entry name" value="RIBOSE IMPORT PERMEASE PROTEIN RBSC"/>
    <property type="match status" value="1"/>
</dbReference>
<dbReference type="Proteomes" id="UP000318331">
    <property type="component" value="Unassembled WGS sequence"/>
</dbReference>